<reference evidence="2" key="2">
    <citation type="journal article" date="2013" name="Mar. Genomics">
        <title>Expression of sulfatases in Rhodopirellula baltica and the diversity of sulfatases in the genus Rhodopirellula.</title>
        <authorList>
            <person name="Wegner C.E."/>
            <person name="Richter-Heitmann T."/>
            <person name="Klindworth A."/>
            <person name="Klockow C."/>
            <person name="Richter M."/>
            <person name="Achstetter T."/>
            <person name="Glockner F.O."/>
            <person name="Harder J."/>
        </authorList>
    </citation>
    <scope>NUCLEOTIDE SEQUENCE [LARGE SCALE GENOMIC DNA]</scope>
    <source>
        <strain evidence="2">6C</strain>
    </source>
</reference>
<organism evidence="2 3">
    <name type="scientific">Rhodopirellula europaea 6C</name>
    <dbReference type="NCBI Taxonomy" id="1263867"/>
    <lineage>
        <taxon>Bacteria</taxon>
        <taxon>Pseudomonadati</taxon>
        <taxon>Planctomycetota</taxon>
        <taxon>Planctomycetia</taxon>
        <taxon>Pirellulales</taxon>
        <taxon>Pirellulaceae</taxon>
        <taxon>Rhodopirellula</taxon>
    </lineage>
</organism>
<evidence type="ECO:0000256" key="1">
    <source>
        <dbReference type="SAM" id="SignalP"/>
    </source>
</evidence>
<evidence type="ECO:0000313" key="2">
    <source>
        <dbReference type="EMBL" id="EMB16351.1"/>
    </source>
</evidence>
<dbReference type="Proteomes" id="UP000011529">
    <property type="component" value="Unassembled WGS sequence"/>
</dbReference>
<accession>M2A6F7</accession>
<sequence>MFRSRLTRTVVNLSLIVAMMIQPGLALVFASDCGAECASGFVCEGCGCCEVASPTEKCGCCDGEQDGDGSCCLSTSEAVEHSWAEQEWTDDEMTVEDLAASETLELQVIVISTTDADAVDESQAREVTSACHCGMESQPLGDSSPSRPTIERRDSVAIRFADLATIFGDTHARPPRLLRDGAADSPAHFSQIHLCIWRL</sequence>
<keyword evidence="3" id="KW-1185">Reference proteome</keyword>
<dbReference type="AlphaFoldDB" id="M2A6F7"/>
<protein>
    <submittedName>
        <fullName evidence="2">Membrane or secreted protein</fullName>
    </submittedName>
</protein>
<dbReference type="EMBL" id="ANMO01000120">
    <property type="protein sequence ID" value="EMB16351.1"/>
    <property type="molecule type" value="Genomic_DNA"/>
</dbReference>
<dbReference type="RefSeq" id="WP_008657116.1">
    <property type="nucleotide sequence ID" value="NZ_ANMO01000120.1"/>
</dbReference>
<gene>
    <name evidence="2" type="ORF">RE6C_02716</name>
</gene>
<comment type="caution">
    <text evidence="2">The sequence shown here is derived from an EMBL/GenBank/DDBJ whole genome shotgun (WGS) entry which is preliminary data.</text>
</comment>
<feature type="chain" id="PRO_5004020914" evidence="1">
    <location>
        <begin position="27"/>
        <end position="199"/>
    </location>
</feature>
<keyword evidence="1" id="KW-0732">Signal</keyword>
<proteinExistence type="predicted"/>
<dbReference type="PATRIC" id="fig|1263867.3.peg.2901"/>
<feature type="signal peptide" evidence="1">
    <location>
        <begin position="1"/>
        <end position="26"/>
    </location>
</feature>
<evidence type="ECO:0000313" key="3">
    <source>
        <dbReference type="Proteomes" id="UP000011529"/>
    </source>
</evidence>
<name>M2A6F7_9BACT</name>
<reference evidence="2" key="1">
    <citation type="submission" date="2012-11" db="EMBL/GenBank/DDBJ databases">
        <title>Permanent draft genomes of Rhodopirellula europaea strain SH398 and 6C.</title>
        <authorList>
            <person name="Richter M."/>
            <person name="Richter-Heitmann T."/>
            <person name="Frank C."/>
            <person name="Harder J."/>
            <person name="Glockner F.O."/>
        </authorList>
    </citation>
    <scope>NUCLEOTIDE SEQUENCE</scope>
    <source>
        <strain evidence="2">6C</strain>
    </source>
</reference>